<protein>
    <recommendedName>
        <fullName evidence="3">Sulfotransferase domain-containing protein</fullName>
    </recommendedName>
</protein>
<dbReference type="SUPFAM" id="SSF52540">
    <property type="entry name" value="P-loop containing nucleoside triphosphate hydrolases"/>
    <property type="match status" value="1"/>
</dbReference>
<proteinExistence type="inferred from homology"/>
<dbReference type="Proteomes" id="UP000054396">
    <property type="component" value="Unassembled WGS sequence"/>
</dbReference>
<dbReference type="STRING" id="1685382.AVJ23_16640"/>
<comment type="caution">
    <text evidence="4">The sequence shown here is derived from an EMBL/GenBank/DDBJ whole genome shotgun (WGS) entry which is preliminary data.</text>
</comment>
<dbReference type="EMBL" id="LPXO01000012">
    <property type="protein sequence ID" value="KUF09514.1"/>
    <property type="molecule type" value="Genomic_DNA"/>
</dbReference>
<sequence>MPQMPDVARRRFVDPICDSGRWDAFRPRPGDIVVSTPPKSGTTWMQGILALLISGDPQVDANPSMKAPWIDMKMRPLDEVMARLEAQTGRRHVKSHSPFDCIPDWPQLRYIAVYRHPIDVHLSYRAHRANMRFDVGLAEVAQDPSESFRHFLQDRTEHHGLPVILDHYRSALARDGQESLARFHYADMLRDLGGAVARVAQHVGIDHPPEQLARLTEAARFDSMKANADRFTPSAGQGFWHDDRAFFDSARCNKWEGVLSAEDLAAYDAVMAAALEPDQRRWLEGGDSGLAGVG</sequence>
<dbReference type="Pfam" id="PF00685">
    <property type="entry name" value="Sulfotransfer_1"/>
    <property type="match status" value="1"/>
</dbReference>
<dbReference type="AlphaFoldDB" id="A0A0W7WFZ0"/>
<evidence type="ECO:0000256" key="1">
    <source>
        <dbReference type="ARBA" id="ARBA00005771"/>
    </source>
</evidence>
<dbReference type="InterPro" id="IPR000863">
    <property type="entry name" value="Sulfotransferase_dom"/>
</dbReference>
<dbReference type="PANTHER" id="PTHR11783">
    <property type="entry name" value="SULFOTRANSFERASE SULT"/>
    <property type="match status" value="1"/>
</dbReference>
<gene>
    <name evidence="4" type="ORF">AVJ23_16640</name>
</gene>
<evidence type="ECO:0000313" key="4">
    <source>
        <dbReference type="EMBL" id="KUF09514.1"/>
    </source>
</evidence>
<evidence type="ECO:0000259" key="3">
    <source>
        <dbReference type="Pfam" id="PF00685"/>
    </source>
</evidence>
<dbReference type="InterPro" id="IPR027417">
    <property type="entry name" value="P-loop_NTPase"/>
</dbReference>
<comment type="similarity">
    <text evidence="1">Belongs to the sulfotransferase 1 family.</text>
</comment>
<reference evidence="4 5" key="1">
    <citation type="submission" date="2015-12" db="EMBL/GenBank/DDBJ databases">
        <authorList>
            <person name="Shamseldin A."/>
            <person name="Moawad H."/>
            <person name="Abd El-Rahim W.M."/>
            <person name="Sadowsky M.J."/>
        </authorList>
    </citation>
    <scope>NUCLEOTIDE SEQUENCE [LARGE SCALE GENOMIC DNA]</scope>
    <source>
        <strain evidence="4 5">SJ5A-1</strain>
    </source>
</reference>
<accession>A0A0W7WFZ0</accession>
<keyword evidence="2" id="KW-0808">Transferase</keyword>
<feature type="domain" description="Sulfotransferase" evidence="3">
    <location>
        <begin position="30"/>
        <end position="275"/>
    </location>
</feature>
<evidence type="ECO:0000313" key="5">
    <source>
        <dbReference type="Proteomes" id="UP000054396"/>
    </source>
</evidence>
<name>A0A0W7WFZ0_9RHOB</name>
<evidence type="ECO:0000256" key="2">
    <source>
        <dbReference type="ARBA" id="ARBA00022679"/>
    </source>
</evidence>
<dbReference type="GO" id="GO:0008146">
    <property type="term" value="F:sulfotransferase activity"/>
    <property type="evidence" value="ECO:0007669"/>
    <property type="project" value="InterPro"/>
</dbReference>
<organism evidence="4 5">
    <name type="scientific">Pseudoponticoccus marisrubri</name>
    <dbReference type="NCBI Taxonomy" id="1685382"/>
    <lineage>
        <taxon>Bacteria</taxon>
        <taxon>Pseudomonadati</taxon>
        <taxon>Pseudomonadota</taxon>
        <taxon>Alphaproteobacteria</taxon>
        <taxon>Rhodobacterales</taxon>
        <taxon>Roseobacteraceae</taxon>
        <taxon>Pseudoponticoccus</taxon>
    </lineage>
</organism>
<keyword evidence="5" id="KW-1185">Reference proteome</keyword>
<dbReference type="Gene3D" id="3.40.50.300">
    <property type="entry name" value="P-loop containing nucleotide triphosphate hydrolases"/>
    <property type="match status" value="1"/>
</dbReference>